<dbReference type="PANTHER" id="PTHR35149:SF1">
    <property type="entry name" value="DUF5655 DOMAIN-CONTAINING PROTEIN"/>
    <property type="match status" value="1"/>
</dbReference>
<dbReference type="PANTHER" id="PTHR35149">
    <property type="entry name" value="SLL5132 PROTEIN"/>
    <property type="match status" value="1"/>
</dbReference>
<dbReference type="RefSeq" id="WP_006009676.1">
    <property type="nucleotide sequence ID" value="NZ_BAEQ01000016.1"/>
</dbReference>
<sequence length="703" mass="83342">MKTGKYNYQALFVNRYVEQLVIPEIQRDYVWQKPQVEGLLSSIATDFERFQKAEIPKIDSTDGSVELKQLNNDFADFYRQRNHSSNIGFIYAYSDQQYDGRYFLIDGQQRITTLYLVLLLLAVRTGTVADFEKKYCTNGLPKLDYRVRESACNFIRQLIPYILKNSYAEIKDQYWYLNSYENDITVRNIISNIEVIVGWLESRELDESDFYLYLNNYTEFWYFDTNISAQGENLYIYLNARGEQMQGNENLKAELLSTLDSMQSKNDMGVEWENWQDLFWRMRTKGLTNTKIKGLNADKGFNEFLRSIAGLTIYLDETATDWVDKQQSLIPSQTMLAQVLTLETIAKYINVLKFIENHQKSLNEVYSSFDWVNQFLHEFWSILNVSRTAWVIDYSYDRLSTERRRMVFLWGVFHWVDSALNAEGKFSNQQIFRGIRQFYLRYKNNARSVAGDNGVNQSVRNLLETSFISTKSEDEEYQKERWLAEISTQENWAELESLLWQIEDHPFNLDGSDVGLINSSHLIDFKETVTADKLLRIKDTFYMCFPPKKSKDKSKFSVMQSLLLHYGQFWRQKSPYYYENYQFNDWRNIIRSRTPMLTKNEFNVFFKELVESELTVEELLAEKREHYVCDNTGSLLEQLLWYNNHLHEKMWIEGSYIALCEFYTANKEDLTFIVRKPFLNTKGDFKGGNPSELYKLLPEDKRN</sequence>
<gene>
    <name evidence="2" type="ORF">GPAL_0999</name>
</gene>
<feature type="domain" description="GmrSD restriction endonucleases N-terminal" evidence="1">
    <location>
        <begin position="15"/>
        <end position="255"/>
    </location>
</feature>
<dbReference type="EMBL" id="BAEQ01000016">
    <property type="protein sequence ID" value="GAC27878.1"/>
    <property type="molecule type" value="Genomic_DNA"/>
</dbReference>
<evidence type="ECO:0000259" key="1">
    <source>
        <dbReference type="Pfam" id="PF03235"/>
    </source>
</evidence>
<keyword evidence="3" id="KW-1185">Reference proteome</keyword>
<evidence type="ECO:0000313" key="3">
    <source>
        <dbReference type="Proteomes" id="UP000006251"/>
    </source>
</evidence>
<dbReference type="InterPro" id="IPR004919">
    <property type="entry name" value="GmrSD_N"/>
</dbReference>
<dbReference type="Proteomes" id="UP000006251">
    <property type="component" value="Unassembled WGS sequence"/>
</dbReference>
<dbReference type="OrthoDB" id="9798761at2"/>
<dbReference type="STRING" id="1121922.GCA_000428905_01523"/>
<protein>
    <recommendedName>
        <fullName evidence="1">GmrSD restriction endonucleases N-terminal domain-containing protein</fullName>
    </recommendedName>
</protein>
<organism evidence="2 3">
    <name type="scientific">Brumicola pallidula DSM 14239 = ACAM 615</name>
    <dbReference type="NCBI Taxonomy" id="1121922"/>
    <lineage>
        <taxon>Bacteria</taxon>
        <taxon>Pseudomonadati</taxon>
        <taxon>Pseudomonadota</taxon>
        <taxon>Gammaproteobacteria</taxon>
        <taxon>Alteromonadales</taxon>
        <taxon>Alteromonadaceae</taxon>
        <taxon>Brumicola</taxon>
    </lineage>
</organism>
<reference evidence="3" key="1">
    <citation type="journal article" date="2014" name="Environ. Microbiol.">
        <title>Comparative genomics of the marine bacterial genus Glaciecola reveals the high degree of genomic diversity and genomic characteristic for cold adaptation.</title>
        <authorList>
            <person name="Qin Q.L."/>
            <person name="Xie B.B."/>
            <person name="Yu Y."/>
            <person name="Shu Y.L."/>
            <person name="Rong J.C."/>
            <person name="Zhang Y.J."/>
            <person name="Zhao D.L."/>
            <person name="Chen X.L."/>
            <person name="Zhang X.Y."/>
            <person name="Chen B."/>
            <person name="Zhou B.C."/>
            <person name="Zhang Y.Z."/>
        </authorList>
    </citation>
    <scope>NUCLEOTIDE SEQUENCE [LARGE SCALE GENOMIC DNA]</scope>
    <source>
        <strain evidence="3">ACAM 615</strain>
    </source>
</reference>
<dbReference type="AlphaFoldDB" id="K6ZG18"/>
<evidence type="ECO:0000313" key="2">
    <source>
        <dbReference type="EMBL" id="GAC27878.1"/>
    </source>
</evidence>
<name>K6ZG18_9ALTE</name>
<accession>K6ZG18</accession>
<proteinExistence type="predicted"/>
<dbReference type="Pfam" id="PF03235">
    <property type="entry name" value="GmrSD_N"/>
    <property type="match status" value="1"/>
</dbReference>
<comment type="caution">
    <text evidence="2">The sequence shown here is derived from an EMBL/GenBank/DDBJ whole genome shotgun (WGS) entry which is preliminary data.</text>
</comment>